<comment type="caution">
    <text evidence="2">The sequence shown here is derived from an EMBL/GenBank/DDBJ whole genome shotgun (WGS) entry which is preliminary data.</text>
</comment>
<organism evidence="2 3">
    <name type="scientific">Brumimicrobium oceani</name>
    <dbReference type="NCBI Taxonomy" id="2100725"/>
    <lineage>
        <taxon>Bacteria</taxon>
        <taxon>Pseudomonadati</taxon>
        <taxon>Bacteroidota</taxon>
        <taxon>Flavobacteriia</taxon>
        <taxon>Flavobacteriales</taxon>
        <taxon>Crocinitomicaceae</taxon>
        <taxon>Brumimicrobium</taxon>
    </lineage>
</organism>
<reference evidence="2 3" key="2">
    <citation type="submission" date="2018-05" db="EMBL/GenBank/DDBJ databases">
        <authorList>
            <person name="Lanie J.A."/>
            <person name="Ng W.-L."/>
            <person name="Kazmierczak K.M."/>
            <person name="Andrzejewski T.M."/>
            <person name="Davidsen T.M."/>
            <person name="Wayne K.J."/>
            <person name="Tettelin H."/>
            <person name="Glass J.I."/>
            <person name="Rusch D."/>
            <person name="Podicherti R."/>
            <person name="Tsui H.-C.T."/>
            <person name="Winkler M.E."/>
        </authorList>
    </citation>
    <scope>NUCLEOTIDE SEQUENCE [LARGE SCALE GENOMIC DNA]</scope>
    <source>
        <strain evidence="2 3">C305</strain>
    </source>
</reference>
<reference evidence="2 3" key="1">
    <citation type="submission" date="2018-05" db="EMBL/GenBank/DDBJ databases">
        <title>Brumimicrobium oceani sp. nov., isolated from coastal sediment.</title>
        <authorList>
            <person name="Kou Y."/>
        </authorList>
    </citation>
    <scope>NUCLEOTIDE SEQUENCE [LARGE SCALE GENOMIC DNA]</scope>
    <source>
        <strain evidence="2 3">C305</strain>
    </source>
</reference>
<dbReference type="RefSeq" id="WP_109358801.1">
    <property type="nucleotide sequence ID" value="NZ_QFRJ01000003.1"/>
</dbReference>
<dbReference type="Proteomes" id="UP000245370">
    <property type="component" value="Unassembled WGS sequence"/>
</dbReference>
<keyword evidence="3" id="KW-1185">Reference proteome</keyword>
<evidence type="ECO:0000313" key="3">
    <source>
        <dbReference type="Proteomes" id="UP000245370"/>
    </source>
</evidence>
<dbReference type="InterPro" id="IPR026444">
    <property type="entry name" value="Secre_tail"/>
</dbReference>
<dbReference type="EMBL" id="QFRJ01000003">
    <property type="protein sequence ID" value="PWH85993.1"/>
    <property type="molecule type" value="Genomic_DNA"/>
</dbReference>
<name>A0A2U2XDZ0_9FLAO</name>
<accession>A0A2U2XDZ0</accession>
<dbReference type="NCBIfam" id="TIGR04183">
    <property type="entry name" value="Por_Secre_tail"/>
    <property type="match status" value="1"/>
</dbReference>
<dbReference type="OrthoDB" id="610388at2"/>
<dbReference type="AlphaFoldDB" id="A0A2U2XDZ0"/>
<keyword evidence="1" id="KW-0732">Signal</keyword>
<evidence type="ECO:0000313" key="2">
    <source>
        <dbReference type="EMBL" id="PWH85993.1"/>
    </source>
</evidence>
<proteinExistence type="predicted"/>
<evidence type="ECO:0008006" key="4">
    <source>
        <dbReference type="Google" id="ProtNLM"/>
    </source>
</evidence>
<evidence type="ECO:0000256" key="1">
    <source>
        <dbReference type="ARBA" id="ARBA00022729"/>
    </source>
</evidence>
<protein>
    <recommendedName>
        <fullName evidence="4">Secretion system C-terminal sorting domain-containing protein</fullName>
    </recommendedName>
</protein>
<gene>
    <name evidence="2" type="ORF">DIT68_05405</name>
</gene>
<sequence length="39" mass="4243">MKKVNSKTTTLDISSLPKGNYVVKLATKNSIGHSKLVKL</sequence>